<dbReference type="AlphaFoldDB" id="A0A2T0WLF9"/>
<protein>
    <submittedName>
        <fullName evidence="1">Carboxypeptidase-like protein</fullName>
    </submittedName>
</protein>
<keyword evidence="1" id="KW-0645">Protease</keyword>
<evidence type="ECO:0000313" key="2">
    <source>
        <dbReference type="Proteomes" id="UP000238157"/>
    </source>
</evidence>
<dbReference type="SUPFAM" id="SSF49464">
    <property type="entry name" value="Carboxypeptidase regulatory domain-like"/>
    <property type="match status" value="1"/>
</dbReference>
<evidence type="ECO:0000313" key="1">
    <source>
        <dbReference type="EMBL" id="PRY87548.1"/>
    </source>
</evidence>
<gene>
    <name evidence="1" type="ORF">CLW00_106174</name>
</gene>
<dbReference type="GO" id="GO:0004180">
    <property type="term" value="F:carboxypeptidase activity"/>
    <property type="evidence" value="ECO:0007669"/>
    <property type="project" value="UniProtKB-KW"/>
</dbReference>
<keyword evidence="2" id="KW-1185">Reference proteome</keyword>
<keyword evidence="1" id="KW-0121">Carboxypeptidase</keyword>
<proteinExistence type="predicted"/>
<accession>A0A2T0WLF9</accession>
<organism evidence="1 2">
    <name type="scientific">Mongoliibacter ruber</name>
    <dbReference type="NCBI Taxonomy" id="1750599"/>
    <lineage>
        <taxon>Bacteria</taxon>
        <taxon>Pseudomonadati</taxon>
        <taxon>Bacteroidota</taxon>
        <taxon>Cytophagia</taxon>
        <taxon>Cytophagales</taxon>
        <taxon>Cyclobacteriaceae</taxon>
        <taxon>Mongoliibacter</taxon>
    </lineage>
</organism>
<name>A0A2T0WLF9_9BACT</name>
<reference evidence="1 2" key="1">
    <citation type="submission" date="2018-03" db="EMBL/GenBank/DDBJ databases">
        <title>Genomic Encyclopedia of Archaeal and Bacterial Type Strains, Phase II (KMG-II): from individual species to whole genera.</title>
        <authorList>
            <person name="Goeker M."/>
        </authorList>
    </citation>
    <scope>NUCLEOTIDE SEQUENCE [LARGE SCALE GENOMIC DNA]</scope>
    <source>
        <strain evidence="1 2">DSM 27929</strain>
    </source>
</reference>
<sequence length="289" mass="32892">MLLFLVLYSFVSLGQNNIIIGQVIDADSGEPLSFSSVGWVNQNKGTVSDQVGKFRLETLTEHQDQILRISKMGYKTLNFSLEEILKNCSLRECPMVFELSQTATELPEFTLEAEGDFKNVVWGKANRKSIFGLTYNPKDRKPEENLGREIGLQIDTKGKKIKLEQVKITLSSLQFEKSTFRVNIYTETGENEFVAMPQNREIFWQLERKNTGDFMLDLSEFNILLKGKHLIGIEWVRYEKMYGSGIISMTTGYPFGKSFLKNSSQNQWEIIKGAPSIEVDGAVVQLESN</sequence>
<keyword evidence="1" id="KW-0378">Hydrolase</keyword>
<dbReference type="Pfam" id="PF13715">
    <property type="entry name" value="CarbopepD_reg_2"/>
    <property type="match status" value="1"/>
</dbReference>
<dbReference type="InterPro" id="IPR008969">
    <property type="entry name" value="CarboxyPept-like_regulatory"/>
</dbReference>
<comment type="caution">
    <text evidence="1">The sequence shown here is derived from an EMBL/GenBank/DDBJ whole genome shotgun (WGS) entry which is preliminary data.</text>
</comment>
<dbReference type="EMBL" id="PVTR01000006">
    <property type="protein sequence ID" value="PRY87548.1"/>
    <property type="molecule type" value="Genomic_DNA"/>
</dbReference>
<dbReference type="Proteomes" id="UP000238157">
    <property type="component" value="Unassembled WGS sequence"/>
</dbReference>
<dbReference type="RefSeq" id="WP_170073214.1">
    <property type="nucleotide sequence ID" value="NZ_PVTR01000006.1"/>
</dbReference>